<feature type="transmembrane region" description="Helical" evidence="1">
    <location>
        <begin position="352"/>
        <end position="371"/>
    </location>
</feature>
<keyword evidence="1" id="KW-0472">Membrane</keyword>
<organism evidence="2">
    <name type="scientific">freshwater metagenome</name>
    <dbReference type="NCBI Taxonomy" id="449393"/>
    <lineage>
        <taxon>unclassified sequences</taxon>
        <taxon>metagenomes</taxon>
        <taxon>ecological metagenomes</taxon>
    </lineage>
</organism>
<protein>
    <submittedName>
        <fullName evidence="2">Unannotated protein</fullName>
    </submittedName>
</protein>
<dbReference type="PROSITE" id="PS51257">
    <property type="entry name" value="PROKAR_LIPOPROTEIN"/>
    <property type="match status" value="1"/>
</dbReference>
<proteinExistence type="predicted"/>
<feature type="transmembrane region" description="Helical" evidence="1">
    <location>
        <begin position="391"/>
        <end position="411"/>
    </location>
</feature>
<dbReference type="EMBL" id="CAFBLP010000015">
    <property type="protein sequence ID" value="CAB4871403.1"/>
    <property type="molecule type" value="Genomic_DNA"/>
</dbReference>
<name>A0A6J7DVH4_9ZZZZ</name>
<feature type="transmembrane region" description="Helical" evidence="1">
    <location>
        <begin position="158"/>
        <end position="177"/>
    </location>
</feature>
<keyword evidence="1" id="KW-1133">Transmembrane helix</keyword>
<keyword evidence="1" id="KW-0812">Transmembrane</keyword>
<feature type="transmembrane region" description="Helical" evidence="1">
    <location>
        <begin position="248"/>
        <end position="270"/>
    </location>
</feature>
<evidence type="ECO:0000256" key="1">
    <source>
        <dbReference type="SAM" id="Phobius"/>
    </source>
</evidence>
<feature type="transmembrane region" description="Helical" evidence="1">
    <location>
        <begin position="134"/>
        <end position="152"/>
    </location>
</feature>
<feature type="transmembrane region" description="Helical" evidence="1">
    <location>
        <begin position="189"/>
        <end position="204"/>
    </location>
</feature>
<gene>
    <name evidence="2" type="ORF">UFOPK3376_00851</name>
</gene>
<feature type="transmembrane region" description="Helical" evidence="1">
    <location>
        <begin position="322"/>
        <end position="340"/>
    </location>
</feature>
<feature type="transmembrane region" description="Helical" evidence="1">
    <location>
        <begin position="210"/>
        <end position="227"/>
    </location>
</feature>
<reference evidence="2" key="1">
    <citation type="submission" date="2020-05" db="EMBL/GenBank/DDBJ databases">
        <authorList>
            <person name="Chiriac C."/>
            <person name="Salcher M."/>
            <person name="Ghai R."/>
            <person name="Kavagutti S V."/>
        </authorList>
    </citation>
    <scope>NUCLEOTIDE SEQUENCE</scope>
</reference>
<feature type="transmembrane region" description="Helical" evidence="1">
    <location>
        <begin position="12"/>
        <end position="33"/>
    </location>
</feature>
<dbReference type="AlphaFoldDB" id="A0A6J7DVH4"/>
<evidence type="ECO:0000313" key="2">
    <source>
        <dbReference type="EMBL" id="CAB4871403.1"/>
    </source>
</evidence>
<accession>A0A6J7DVH4</accession>
<sequence>MWRRMGRFHDKHPALVTGLAATVLSCWVSWSLLSHLRSQTSTDPDAALFVWSMAHAPHRLLGGHNPFVATAIFATSGGANLAYNATATLLGLLMWPVTSVAGPIAALNMLTVLTPVTGTLAARRLLHVLTGRSGAAATLGAFVIGFSPFVLMHNGGRFQLAFQAIVLLLLAEAIIVARSYARGQGLPRGRTLALGVLGGVQLWIGTEQLIIALLVGLLAGAGVLAAWSADGPTRQRVPRAKRRDGATLGLAALGAVVVAAPFLTALLFGAERYGGGYHQSARSLFGLRLSNAFTATEATLIRSPLPLAVDRSSLSPFYAEDIGYLSVIGIAILMLVGVTWRRRSRLQRGALVVALGCWVLALGPTMRWSGMRWGVPGPWRLMELIPVLQEIIANRMFWGTFVCLGVIIAEVGSANRGTSDRPLRWACWALALLLFPAQYTQTRSVSAAADTLVRQQCHGELAVTLPQALEHEGMALQARTDFAFDMYRGFAFRSSSLPKGDRLGIDDVAERGTAANSASTIAIDELRSAGIGCVIVPASSLGTIEHLAMVLGAPMVAGDVAVWPHP</sequence>